<dbReference type="EMBL" id="VOIH02000011">
    <property type="protein sequence ID" value="KAF3433594.1"/>
    <property type="molecule type" value="Genomic_DNA"/>
</dbReference>
<gene>
    <name evidence="2" type="ORF">FNV43_RR24696</name>
</gene>
<dbReference type="Proteomes" id="UP000796880">
    <property type="component" value="Unassembled WGS sequence"/>
</dbReference>
<evidence type="ECO:0000313" key="2">
    <source>
        <dbReference type="EMBL" id="KAF3433594.1"/>
    </source>
</evidence>
<protein>
    <submittedName>
        <fullName evidence="2">Uncharacterized protein</fullName>
    </submittedName>
</protein>
<proteinExistence type="predicted"/>
<name>A0A8K0DT26_9ROSA</name>
<feature type="chain" id="PRO_5035420603" evidence="1">
    <location>
        <begin position="28"/>
        <end position="75"/>
    </location>
</feature>
<sequence>MKYNYNMVAIIVVVIVWILGGLDEVYGGSECGKTSPEAVVYKLVPCAAAAQDNNAKLVHFVPCSLYIALKSEDQK</sequence>
<dbReference type="AlphaFoldDB" id="A0A8K0DT26"/>
<organism evidence="2 3">
    <name type="scientific">Rhamnella rubrinervis</name>
    <dbReference type="NCBI Taxonomy" id="2594499"/>
    <lineage>
        <taxon>Eukaryota</taxon>
        <taxon>Viridiplantae</taxon>
        <taxon>Streptophyta</taxon>
        <taxon>Embryophyta</taxon>
        <taxon>Tracheophyta</taxon>
        <taxon>Spermatophyta</taxon>
        <taxon>Magnoliopsida</taxon>
        <taxon>eudicotyledons</taxon>
        <taxon>Gunneridae</taxon>
        <taxon>Pentapetalae</taxon>
        <taxon>rosids</taxon>
        <taxon>fabids</taxon>
        <taxon>Rosales</taxon>
        <taxon>Rhamnaceae</taxon>
        <taxon>rhamnoid group</taxon>
        <taxon>Rhamneae</taxon>
        <taxon>Rhamnella</taxon>
    </lineage>
</organism>
<evidence type="ECO:0000313" key="3">
    <source>
        <dbReference type="Proteomes" id="UP000796880"/>
    </source>
</evidence>
<keyword evidence="3" id="KW-1185">Reference proteome</keyword>
<feature type="signal peptide" evidence="1">
    <location>
        <begin position="1"/>
        <end position="27"/>
    </location>
</feature>
<evidence type="ECO:0000256" key="1">
    <source>
        <dbReference type="SAM" id="SignalP"/>
    </source>
</evidence>
<keyword evidence="1" id="KW-0732">Signal</keyword>
<reference evidence="2" key="1">
    <citation type="submission" date="2020-03" db="EMBL/GenBank/DDBJ databases">
        <title>A high-quality chromosome-level genome assembly of a woody plant with both climbing and erect habits, Rhamnella rubrinervis.</title>
        <authorList>
            <person name="Lu Z."/>
            <person name="Yang Y."/>
            <person name="Zhu X."/>
            <person name="Sun Y."/>
        </authorList>
    </citation>
    <scope>NUCLEOTIDE SEQUENCE</scope>
    <source>
        <strain evidence="2">BYM</strain>
        <tissue evidence="2">Leaf</tissue>
    </source>
</reference>
<comment type="caution">
    <text evidence="2">The sequence shown here is derived from an EMBL/GenBank/DDBJ whole genome shotgun (WGS) entry which is preliminary data.</text>
</comment>
<accession>A0A8K0DT26</accession>